<dbReference type="EMBL" id="LUEZ02000113">
    <property type="protein sequence ID" value="RDB17336.1"/>
    <property type="molecule type" value="Genomic_DNA"/>
</dbReference>
<evidence type="ECO:0000259" key="1">
    <source>
        <dbReference type="Pfam" id="PF12937"/>
    </source>
</evidence>
<dbReference type="InterPro" id="IPR001810">
    <property type="entry name" value="F-box_dom"/>
</dbReference>
<reference evidence="2" key="1">
    <citation type="submission" date="2018-04" db="EMBL/GenBank/DDBJ databases">
        <title>Whole genome sequencing of Hypsizygus marmoreus.</title>
        <authorList>
            <person name="Choi I.-G."/>
            <person name="Min B."/>
            <person name="Kim J.-G."/>
            <person name="Kim S."/>
            <person name="Oh Y.-L."/>
            <person name="Kong W.-S."/>
            <person name="Park H."/>
            <person name="Jeong J."/>
            <person name="Song E.-S."/>
        </authorList>
    </citation>
    <scope>NUCLEOTIDE SEQUENCE [LARGE SCALE GENOMIC DNA]</scope>
    <source>
        <strain evidence="2">51987-8</strain>
    </source>
</reference>
<proteinExistence type="predicted"/>
<evidence type="ECO:0000313" key="3">
    <source>
        <dbReference type="Proteomes" id="UP000076154"/>
    </source>
</evidence>
<dbReference type="AlphaFoldDB" id="A0A369JEQ2"/>
<dbReference type="Gene3D" id="1.20.1280.50">
    <property type="match status" value="1"/>
</dbReference>
<dbReference type="InParanoid" id="A0A369JEQ2"/>
<keyword evidence="3" id="KW-1185">Reference proteome</keyword>
<dbReference type="Proteomes" id="UP000076154">
    <property type="component" value="Unassembled WGS sequence"/>
</dbReference>
<evidence type="ECO:0000313" key="2">
    <source>
        <dbReference type="EMBL" id="RDB17336.1"/>
    </source>
</evidence>
<gene>
    <name evidence="2" type="ORF">Hypma_001781</name>
</gene>
<organism evidence="2 3">
    <name type="scientific">Hypsizygus marmoreus</name>
    <name type="common">White beech mushroom</name>
    <name type="synonym">Agaricus marmoreus</name>
    <dbReference type="NCBI Taxonomy" id="39966"/>
    <lineage>
        <taxon>Eukaryota</taxon>
        <taxon>Fungi</taxon>
        <taxon>Dikarya</taxon>
        <taxon>Basidiomycota</taxon>
        <taxon>Agaricomycotina</taxon>
        <taxon>Agaricomycetes</taxon>
        <taxon>Agaricomycetidae</taxon>
        <taxon>Agaricales</taxon>
        <taxon>Tricholomatineae</taxon>
        <taxon>Lyophyllaceae</taxon>
        <taxon>Hypsizygus</taxon>
    </lineage>
</organism>
<feature type="domain" description="F-box" evidence="1">
    <location>
        <begin position="114"/>
        <end position="173"/>
    </location>
</feature>
<dbReference type="InterPro" id="IPR032675">
    <property type="entry name" value="LRR_dom_sf"/>
</dbReference>
<protein>
    <recommendedName>
        <fullName evidence="1">F-box domain-containing protein</fullName>
    </recommendedName>
</protein>
<dbReference type="Pfam" id="PF12937">
    <property type="entry name" value="F-box-like"/>
    <property type="match status" value="1"/>
</dbReference>
<dbReference type="SUPFAM" id="SSF52047">
    <property type="entry name" value="RNI-like"/>
    <property type="match status" value="1"/>
</dbReference>
<dbReference type="OrthoDB" id="2839406at2759"/>
<accession>A0A369JEQ2</accession>
<sequence>MVLNSSNETLLNQSFYCHAMLSMTACHPVEEKSNTAKTLRVLSGLRSALRKLKYRFLHHGEQYARCPSPVLQEQHNSDVLSSVPANPYLPTRSDECVMKLYLDQAQNVAQLAHINNLPYELLTEIFLYAISLKEPFTPISPFTQYPQLIVSHVCGHWRDIIFSMSSLWSRFTIKDEEEEEEGKDQCMYCKYGKHIRHSTSLSSPARTASLNGLTQFWFDRASSARPLALYLKPASRSAMPVLIKNLYRCNQLAIALTQDMAAKDLLTIFSGDTSSLTHLYFENTFNRTGIISPTYDDIMRTPALFNAPHWKNLTFLKWHCVQMPFPLAHIAMPQLSVLHVHSTITLDQCILYLAESPHLVKVVLTDLRLTRKPASSMKPLVISNLHTLDIECQEKDDPLDALHRFCLPSLSILTLASHRTVFSARNYQALSDLIARSSCPLTTFIARENNSPSDALNGYLTLPCLQSIQDLQLVAKPIRDETLKLLRYSGIPGRCLLPHLKALDLNICLTTDGLVSDLVASRWKQDRTTEGAGAPARLERVKVKVLFSGSEDFVDKPQQDLDMIGLTSFASEGLSVIWDMKQNMLSD</sequence>
<dbReference type="Gene3D" id="3.80.10.10">
    <property type="entry name" value="Ribonuclease Inhibitor"/>
    <property type="match status" value="1"/>
</dbReference>
<name>A0A369JEQ2_HYPMA</name>
<comment type="caution">
    <text evidence="2">The sequence shown here is derived from an EMBL/GenBank/DDBJ whole genome shotgun (WGS) entry which is preliminary data.</text>
</comment>